<dbReference type="SUPFAM" id="SSF55120">
    <property type="entry name" value="Pseudouridine synthase"/>
    <property type="match status" value="1"/>
</dbReference>
<dbReference type="Gene3D" id="3.30.2350.10">
    <property type="entry name" value="Pseudouridine synthase"/>
    <property type="match status" value="1"/>
</dbReference>
<feature type="domain" description="Pseudouridine synthase RsuA/RluA-like" evidence="2">
    <location>
        <begin position="3"/>
        <end position="148"/>
    </location>
</feature>
<feature type="region of interest" description="Disordered" evidence="1">
    <location>
        <begin position="104"/>
        <end position="129"/>
    </location>
</feature>
<feature type="compositionally biased region" description="Gly residues" evidence="1">
    <location>
        <begin position="110"/>
        <end position="126"/>
    </location>
</feature>
<dbReference type="InterPro" id="IPR050343">
    <property type="entry name" value="RsuA_PseudoU_synthase"/>
</dbReference>
<feature type="region of interest" description="Disordered" evidence="1">
    <location>
        <begin position="53"/>
        <end position="85"/>
    </location>
</feature>
<evidence type="ECO:0000313" key="4">
    <source>
        <dbReference type="Proteomes" id="UP001530315"/>
    </source>
</evidence>
<proteinExistence type="predicted"/>
<comment type="caution">
    <text evidence="3">The sequence shown here is derived from an EMBL/GenBank/DDBJ whole genome shotgun (WGS) entry which is preliminary data.</text>
</comment>
<feature type="compositionally biased region" description="Basic and acidic residues" evidence="1">
    <location>
        <begin position="53"/>
        <end position="63"/>
    </location>
</feature>
<dbReference type="Proteomes" id="UP001530315">
    <property type="component" value="Unassembled WGS sequence"/>
</dbReference>
<name>A0ABD3MK53_9STRA</name>
<dbReference type="PANTHER" id="PTHR47683:SF3">
    <property type="entry name" value="RIBOSOMAL LARGE SUBUNIT PSEUDOURIDINE SYNTHASE B"/>
    <property type="match status" value="1"/>
</dbReference>
<keyword evidence="4" id="KW-1185">Reference proteome</keyword>
<organism evidence="3 4">
    <name type="scientific">Stephanodiscus triporus</name>
    <dbReference type="NCBI Taxonomy" id="2934178"/>
    <lineage>
        <taxon>Eukaryota</taxon>
        <taxon>Sar</taxon>
        <taxon>Stramenopiles</taxon>
        <taxon>Ochrophyta</taxon>
        <taxon>Bacillariophyta</taxon>
        <taxon>Coscinodiscophyceae</taxon>
        <taxon>Thalassiosirophycidae</taxon>
        <taxon>Stephanodiscales</taxon>
        <taxon>Stephanodiscaceae</taxon>
        <taxon>Stephanodiscus</taxon>
    </lineage>
</organism>
<dbReference type="Pfam" id="PF00849">
    <property type="entry name" value="PseudoU_synth_2"/>
    <property type="match status" value="1"/>
</dbReference>
<dbReference type="InterPro" id="IPR020103">
    <property type="entry name" value="PsdUridine_synth_cat_dom_sf"/>
</dbReference>
<dbReference type="InterPro" id="IPR006145">
    <property type="entry name" value="PsdUridine_synth_RsuA/RluA"/>
</dbReference>
<dbReference type="AlphaFoldDB" id="A0ABD3MK53"/>
<protein>
    <recommendedName>
        <fullName evidence="2">Pseudouridine synthase RsuA/RluA-like domain-containing protein</fullName>
    </recommendedName>
</protein>
<dbReference type="PANTHER" id="PTHR47683">
    <property type="entry name" value="PSEUDOURIDINE SYNTHASE FAMILY PROTEIN-RELATED"/>
    <property type="match status" value="1"/>
</dbReference>
<gene>
    <name evidence="3" type="ORF">ACHAW5_005081</name>
</gene>
<evidence type="ECO:0000256" key="1">
    <source>
        <dbReference type="SAM" id="MobiDB-lite"/>
    </source>
</evidence>
<reference evidence="3 4" key="1">
    <citation type="submission" date="2024-10" db="EMBL/GenBank/DDBJ databases">
        <title>Updated reference genomes for cyclostephanoid diatoms.</title>
        <authorList>
            <person name="Roberts W.R."/>
            <person name="Alverson A.J."/>
        </authorList>
    </citation>
    <scope>NUCLEOTIDE SEQUENCE [LARGE SCALE GENOMIC DNA]</scope>
    <source>
        <strain evidence="3 4">AJA276-08</strain>
    </source>
</reference>
<accession>A0ABD3MK53</accession>
<evidence type="ECO:0000313" key="3">
    <source>
        <dbReference type="EMBL" id="KAL3763184.1"/>
    </source>
</evidence>
<evidence type="ECO:0000259" key="2">
    <source>
        <dbReference type="Pfam" id="PF00849"/>
    </source>
</evidence>
<sequence length="223" mass="24300">MMTEGLMVLTNHGMYAREMELPKNMCWRTYRARVHGRLTPGKMRAMRNGLTVRVDDNNDRDGDTSGGGGVKKGRKGIDNTGEGGEVVRTGRLMRYKGIKVSIERRSISSRGGGGGTGRSSGGGSGRGTNTWLRITCTEGKNRQLRRILGSLGLDVTRLIRISYGDYDLNTIPPGMAIEVRCKRLDGMKRRGPFFAGGGGGGDKKKRGIVKDETASAVEWINFS</sequence>
<dbReference type="EMBL" id="JALLAZ020001808">
    <property type="protein sequence ID" value="KAL3763184.1"/>
    <property type="molecule type" value="Genomic_DNA"/>
</dbReference>